<dbReference type="STRING" id="93625.A0A409XG74"/>
<dbReference type="InterPro" id="IPR008972">
    <property type="entry name" value="Cupredoxin"/>
</dbReference>
<dbReference type="PANTHER" id="PTHR11709">
    <property type="entry name" value="MULTI-COPPER OXIDASE"/>
    <property type="match status" value="1"/>
</dbReference>
<keyword evidence="7" id="KW-0479">Metal-binding</keyword>
<dbReference type="InterPro" id="IPR033138">
    <property type="entry name" value="Cu_oxidase_CS"/>
</dbReference>
<dbReference type="Pfam" id="PF00394">
    <property type="entry name" value="Cu-oxidase"/>
    <property type="match status" value="1"/>
</dbReference>
<dbReference type="AlphaFoldDB" id="A0A409XG74"/>
<evidence type="ECO:0000256" key="7">
    <source>
        <dbReference type="ARBA" id="ARBA00022723"/>
    </source>
</evidence>
<comment type="caution">
    <text evidence="12">The sequence shown here is derived from an EMBL/GenBank/DDBJ whole genome shotgun (WGS) entry which is preliminary data.</text>
</comment>
<keyword evidence="8" id="KW-0560">Oxidoreductase</keyword>
<evidence type="ECO:0000313" key="13">
    <source>
        <dbReference type="Proteomes" id="UP000283269"/>
    </source>
</evidence>
<evidence type="ECO:0000256" key="6">
    <source>
        <dbReference type="ARBA" id="ARBA00022525"/>
    </source>
</evidence>
<feature type="domain" description="Plastocyanin-like" evidence="10">
    <location>
        <begin position="58"/>
        <end position="122"/>
    </location>
</feature>
<dbReference type="InParanoid" id="A0A409XG74"/>
<dbReference type="EMBL" id="NHYD01001824">
    <property type="protein sequence ID" value="PPQ89788.1"/>
    <property type="molecule type" value="Genomic_DNA"/>
</dbReference>
<proteinExistence type="inferred from homology"/>
<evidence type="ECO:0000256" key="2">
    <source>
        <dbReference type="ARBA" id="ARBA00001935"/>
    </source>
</evidence>
<evidence type="ECO:0000256" key="5">
    <source>
        <dbReference type="ARBA" id="ARBA00012297"/>
    </source>
</evidence>
<comment type="similarity">
    <text evidence="4">Belongs to the multicopper oxidase family.</text>
</comment>
<dbReference type="Gene3D" id="2.60.40.420">
    <property type="entry name" value="Cupredoxins - blue copper proteins"/>
    <property type="match status" value="2"/>
</dbReference>
<dbReference type="PROSITE" id="PS00079">
    <property type="entry name" value="MULTICOPPER_OXIDASE1"/>
    <property type="match status" value="1"/>
</dbReference>
<dbReference type="GO" id="GO:0052716">
    <property type="term" value="F:hydroquinone:oxygen oxidoreductase activity"/>
    <property type="evidence" value="ECO:0007669"/>
    <property type="project" value="UniProtKB-EC"/>
</dbReference>
<evidence type="ECO:0000313" key="12">
    <source>
        <dbReference type="EMBL" id="PPQ89788.1"/>
    </source>
</evidence>
<dbReference type="PROSITE" id="PS00080">
    <property type="entry name" value="MULTICOPPER_OXIDASE2"/>
    <property type="match status" value="1"/>
</dbReference>
<evidence type="ECO:0000256" key="3">
    <source>
        <dbReference type="ARBA" id="ARBA00004613"/>
    </source>
</evidence>
<dbReference type="PANTHER" id="PTHR11709:SF394">
    <property type="entry name" value="FI03373P-RELATED"/>
    <property type="match status" value="1"/>
</dbReference>
<comment type="cofactor">
    <cofactor evidence="2">
        <name>Cu cation</name>
        <dbReference type="ChEBI" id="CHEBI:23378"/>
    </cofactor>
</comment>
<dbReference type="InterPro" id="IPR045087">
    <property type="entry name" value="Cu-oxidase_fam"/>
</dbReference>
<feature type="domain" description="Plastocyanin-like" evidence="11">
    <location>
        <begin position="197"/>
        <end position="250"/>
    </location>
</feature>
<dbReference type="InterPro" id="IPR001117">
    <property type="entry name" value="Cu-oxidase_2nd"/>
</dbReference>
<sequence>MTTPCGFQSVYAFLNPVDPHLSLYDVDDASTVIQLSDWYHKLAPGITETYLHGNPEPVDGVNNDPRTVDGFETHAGQRYSVILNANKAVKNYWVITPMELQHSSDNKNLDTENVYGVLHFQGAPAAEPTTKAKNGADDLLKEYQLVPLVNPGAPGGNSPATRSIDLSFTWSTVNNELQDMSILSIYMAIPSILCKPPNFINPPRRDVVGVKGSTVIIRFKADNPGPWFLHCHIDWHLEAGLAVVFAEAPTEQVSGPTSQIIKQEWLDLCPIYNALPAALQ</sequence>
<evidence type="ECO:0000256" key="1">
    <source>
        <dbReference type="ARBA" id="ARBA00000349"/>
    </source>
</evidence>
<organism evidence="12 13">
    <name type="scientific">Psilocybe cyanescens</name>
    <dbReference type="NCBI Taxonomy" id="93625"/>
    <lineage>
        <taxon>Eukaryota</taxon>
        <taxon>Fungi</taxon>
        <taxon>Dikarya</taxon>
        <taxon>Basidiomycota</taxon>
        <taxon>Agaricomycotina</taxon>
        <taxon>Agaricomycetes</taxon>
        <taxon>Agaricomycetidae</taxon>
        <taxon>Agaricales</taxon>
        <taxon>Agaricineae</taxon>
        <taxon>Strophariaceae</taxon>
        <taxon>Psilocybe</taxon>
    </lineage>
</organism>
<keyword evidence="13" id="KW-1185">Reference proteome</keyword>
<accession>A0A409XG74</accession>
<dbReference type="Pfam" id="PF07731">
    <property type="entry name" value="Cu-oxidase_2"/>
    <property type="match status" value="1"/>
</dbReference>
<protein>
    <recommendedName>
        <fullName evidence="5">laccase</fullName>
        <ecNumber evidence="5">1.10.3.2</ecNumber>
    </recommendedName>
</protein>
<dbReference type="Proteomes" id="UP000283269">
    <property type="component" value="Unassembled WGS sequence"/>
</dbReference>
<comment type="subcellular location">
    <subcellularLocation>
        <location evidence="3">Secreted</location>
    </subcellularLocation>
</comment>
<evidence type="ECO:0000259" key="10">
    <source>
        <dbReference type="Pfam" id="PF00394"/>
    </source>
</evidence>
<dbReference type="SUPFAM" id="SSF49503">
    <property type="entry name" value="Cupredoxins"/>
    <property type="match status" value="1"/>
</dbReference>
<dbReference type="InterPro" id="IPR002355">
    <property type="entry name" value="Cu_oxidase_Cu_BS"/>
</dbReference>
<evidence type="ECO:0000256" key="9">
    <source>
        <dbReference type="ARBA" id="ARBA00023008"/>
    </source>
</evidence>
<keyword evidence="6" id="KW-0964">Secreted</keyword>
<dbReference type="EC" id="1.10.3.2" evidence="5"/>
<dbReference type="InterPro" id="IPR011706">
    <property type="entry name" value="Cu-oxidase_C"/>
</dbReference>
<comment type="catalytic activity">
    <reaction evidence="1">
        <text>4 hydroquinone + O2 = 4 benzosemiquinone + 2 H2O</text>
        <dbReference type="Rhea" id="RHEA:11276"/>
        <dbReference type="ChEBI" id="CHEBI:15377"/>
        <dbReference type="ChEBI" id="CHEBI:15379"/>
        <dbReference type="ChEBI" id="CHEBI:17594"/>
        <dbReference type="ChEBI" id="CHEBI:17977"/>
        <dbReference type="EC" id="1.10.3.2"/>
    </reaction>
</comment>
<evidence type="ECO:0000259" key="11">
    <source>
        <dbReference type="Pfam" id="PF07731"/>
    </source>
</evidence>
<dbReference type="OrthoDB" id="2121828at2759"/>
<evidence type="ECO:0000256" key="8">
    <source>
        <dbReference type="ARBA" id="ARBA00023002"/>
    </source>
</evidence>
<gene>
    <name evidence="12" type="ORF">CVT25_008167</name>
</gene>
<dbReference type="GO" id="GO:0005507">
    <property type="term" value="F:copper ion binding"/>
    <property type="evidence" value="ECO:0007669"/>
    <property type="project" value="InterPro"/>
</dbReference>
<keyword evidence="9" id="KW-0186">Copper</keyword>
<dbReference type="GO" id="GO:0005576">
    <property type="term" value="C:extracellular region"/>
    <property type="evidence" value="ECO:0007669"/>
    <property type="project" value="UniProtKB-SubCell"/>
</dbReference>
<name>A0A409XG74_PSICY</name>
<evidence type="ECO:0000256" key="4">
    <source>
        <dbReference type="ARBA" id="ARBA00010609"/>
    </source>
</evidence>
<reference evidence="12 13" key="1">
    <citation type="journal article" date="2018" name="Evol. Lett.">
        <title>Horizontal gene cluster transfer increased hallucinogenic mushroom diversity.</title>
        <authorList>
            <person name="Reynolds H.T."/>
            <person name="Vijayakumar V."/>
            <person name="Gluck-Thaler E."/>
            <person name="Korotkin H.B."/>
            <person name="Matheny P.B."/>
            <person name="Slot J.C."/>
        </authorList>
    </citation>
    <scope>NUCLEOTIDE SEQUENCE [LARGE SCALE GENOMIC DNA]</scope>
    <source>
        <strain evidence="12 13">2631</strain>
    </source>
</reference>